<accession>A0A078AMY6</accession>
<dbReference type="PANTHER" id="PTHR46653:SF1">
    <property type="entry name" value="SPECIFICITY PROTEIN PHOSPHATASE, PUTATIVE-RELATED"/>
    <property type="match status" value="1"/>
</dbReference>
<name>A0A078AMY6_STYLE</name>
<dbReference type="OMA" id="ISKDWET"/>
<feature type="region of interest" description="Disordered" evidence="1">
    <location>
        <begin position="156"/>
        <end position="176"/>
    </location>
</feature>
<feature type="region of interest" description="Disordered" evidence="1">
    <location>
        <begin position="239"/>
        <end position="265"/>
    </location>
</feature>
<dbReference type="AlphaFoldDB" id="A0A078AMY6"/>
<dbReference type="InterPro" id="IPR029021">
    <property type="entry name" value="Prot-tyrosine_phosphatase-like"/>
</dbReference>
<evidence type="ECO:0000313" key="3">
    <source>
        <dbReference type="Proteomes" id="UP000039865"/>
    </source>
</evidence>
<proteinExistence type="predicted"/>
<dbReference type="EMBL" id="CCKQ01011718">
    <property type="protein sequence ID" value="CDW83291.1"/>
    <property type="molecule type" value="Genomic_DNA"/>
</dbReference>
<keyword evidence="3" id="KW-1185">Reference proteome</keyword>
<feature type="region of interest" description="Disordered" evidence="1">
    <location>
        <begin position="314"/>
        <end position="368"/>
    </location>
</feature>
<dbReference type="Proteomes" id="UP000039865">
    <property type="component" value="Unassembled WGS sequence"/>
</dbReference>
<protein>
    <submittedName>
        <fullName evidence="2">Dual specificity catalytic domain containing protein</fullName>
    </submittedName>
</protein>
<dbReference type="SUPFAM" id="SSF52799">
    <property type="entry name" value="(Phosphotyrosine protein) phosphatases II"/>
    <property type="match status" value="1"/>
</dbReference>
<feature type="compositionally biased region" description="Basic and acidic residues" evidence="1">
    <location>
        <begin position="156"/>
        <end position="165"/>
    </location>
</feature>
<sequence length="893" mass="104429">MQLDNNTIQNIIDFLSKAFDNYEGVLIHSLYGKNRCCVAAVIFLMSRFKWGLIKSLEYLNAKKPGLEMTTSLLKHLLDFELKLENGEEQTEQISKDWETINYGSPLFEEERTVVNTYLNSIKTNGEEEKFVPQKNSKRKNLPIKWANKRKIFFRHKFDDENEPQKDQSQTLDQQDYDIPSKQKMDFPFIEQNNKYETITMIDINDINDRQFEDEDELDDLYPLILDETHKQLNFELKKSLQGNNPSTNDKENPKIQQQSMQVESEKQKEEFIKAQIDDNQNIHSRNLQKTNYQDLIDVINKKDKEKSHFEMTFNQTNTQDQQKYQSIQQHDELRDNQEQIQPESPTIKGKKSLNNHKGPYHNPTRASQEQIMRLSSIKKEQSMLLNDDNQKIEEEKINIADLTSNHQYFKKKKNLILNDLLETDNFETNLMNETGGVERYNPLKIIGKDMIKQNENKIDEAEIDFQGIDNDLGQNHSMNKVFEQKDSNQVKKQKVQFDIIPTSFYRLEDSKIQELSQQNHLDQMLSSIRKEPLLRPDEFLSRDRAFSQISYKVDSMKMQVSQSKHSYIEQLKEQADLRRNNFYVTSMKDQPFMPSLNKTNLEKIQSNYKQSSLMDQQSPKDSDFNSVKGDNLYQQSRLSVNNQQQKIILPLIPKAKDFLSDNNLKIQQPVIKQNSFQVQHNKQSSETSIQNLLNSTTSTIIPESILQGEEKIRQQQNLRMQTRLHFLEHIENQKQLYFMNKGASISSNQNQNQALIKTQNSQQQKGVYFQHTPLYNLKVNEYGNQLLPRSLDSTLVVQQEIIDKYISSGRNKGNHFNTFNPSSPSQASDKLNHINLPNYGLDGINSLSQHLDKNSTIITKEDLINKYKYKGANKLQETTRAVIAGTSEKRRIL</sequence>
<reference evidence="2 3" key="1">
    <citation type="submission" date="2014-06" db="EMBL/GenBank/DDBJ databases">
        <authorList>
            <person name="Swart Estienne"/>
        </authorList>
    </citation>
    <scope>NUCLEOTIDE SEQUENCE [LARGE SCALE GENOMIC DNA]</scope>
    <source>
        <strain evidence="2 3">130c</strain>
    </source>
</reference>
<feature type="compositionally biased region" description="Polar residues" evidence="1">
    <location>
        <begin position="314"/>
        <end position="328"/>
    </location>
</feature>
<dbReference type="Gene3D" id="3.90.190.10">
    <property type="entry name" value="Protein tyrosine phosphatase superfamily"/>
    <property type="match status" value="1"/>
</dbReference>
<organism evidence="2 3">
    <name type="scientific">Stylonychia lemnae</name>
    <name type="common">Ciliate</name>
    <dbReference type="NCBI Taxonomy" id="5949"/>
    <lineage>
        <taxon>Eukaryota</taxon>
        <taxon>Sar</taxon>
        <taxon>Alveolata</taxon>
        <taxon>Ciliophora</taxon>
        <taxon>Intramacronucleata</taxon>
        <taxon>Spirotrichea</taxon>
        <taxon>Stichotrichia</taxon>
        <taxon>Sporadotrichida</taxon>
        <taxon>Oxytrichidae</taxon>
        <taxon>Stylonychinae</taxon>
        <taxon>Stylonychia</taxon>
    </lineage>
</organism>
<evidence type="ECO:0000313" key="2">
    <source>
        <dbReference type="EMBL" id="CDW83291.1"/>
    </source>
</evidence>
<gene>
    <name evidence="2" type="primary">Contig19731.g20932</name>
    <name evidence="2" type="ORF">STYLEM_12333</name>
</gene>
<dbReference type="PANTHER" id="PTHR46653">
    <property type="entry name" value="SPECIFICITY PROTEIN PHOSPHATASE, PUTATIVE-RELATED"/>
    <property type="match status" value="1"/>
</dbReference>
<evidence type="ECO:0000256" key="1">
    <source>
        <dbReference type="SAM" id="MobiDB-lite"/>
    </source>
</evidence>
<dbReference type="InParanoid" id="A0A078AMY6"/>